<gene>
    <name evidence="3" type="ORF">HQ865_23500</name>
</gene>
<organism evidence="3 4">
    <name type="scientific">Mucilaginibacter mali</name>
    <dbReference type="NCBI Taxonomy" id="2740462"/>
    <lineage>
        <taxon>Bacteria</taxon>
        <taxon>Pseudomonadati</taxon>
        <taxon>Bacteroidota</taxon>
        <taxon>Sphingobacteriia</taxon>
        <taxon>Sphingobacteriales</taxon>
        <taxon>Sphingobacteriaceae</taxon>
        <taxon>Mucilaginibacter</taxon>
    </lineage>
</organism>
<dbReference type="InterPro" id="IPR013766">
    <property type="entry name" value="Thioredoxin_domain"/>
</dbReference>
<dbReference type="GO" id="GO:0016209">
    <property type="term" value="F:antioxidant activity"/>
    <property type="evidence" value="ECO:0007669"/>
    <property type="project" value="InterPro"/>
</dbReference>
<dbReference type="Pfam" id="PF00578">
    <property type="entry name" value="AhpC-TSA"/>
    <property type="match status" value="1"/>
</dbReference>
<evidence type="ECO:0000313" key="4">
    <source>
        <dbReference type="Proteomes" id="UP000505355"/>
    </source>
</evidence>
<dbReference type="RefSeq" id="WP_173417250.1">
    <property type="nucleotide sequence ID" value="NZ_CP054139.1"/>
</dbReference>
<reference evidence="3 4" key="1">
    <citation type="submission" date="2020-05" db="EMBL/GenBank/DDBJ databases">
        <title>Mucilaginibacter mali sp. nov.</title>
        <authorList>
            <person name="Kim H.S."/>
            <person name="Lee K.C."/>
            <person name="Suh M.K."/>
            <person name="Kim J.-S."/>
            <person name="Han K.-I."/>
            <person name="Eom M.K."/>
            <person name="Shin Y.K."/>
            <person name="Lee J.-S."/>
        </authorList>
    </citation>
    <scope>NUCLEOTIDE SEQUENCE [LARGE SCALE GENOMIC DNA]</scope>
    <source>
        <strain evidence="3 4">G2-14</strain>
    </source>
</reference>
<keyword evidence="1" id="KW-0676">Redox-active center</keyword>
<dbReference type="InterPro" id="IPR050553">
    <property type="entry name" value="Thioredoxin_ResA/DsbE_sf"/>
</dbReference>
<dbReference type="SUPFAM" id="SSF52833">
    <property type="entry name" value="Thioredoxin-like"/>
    <property type="match status" value="1"/>
</dbReference>
<dbReference type="InterPro" id="IPR017937">
    <property type="entry name" value="Thioredoxin_CS"/>
</dbReference>
<sequence>MKNTLSIVFSFCVAVAFGQGRSNPAVDSLKNEADPAKLKMKLAALGNSNNENDLATVVQYYASTNQSPKGDSVIYAAAAKFPHGRYALLVAMNNFSHESDPVKQEALFAELQKTFPDKTESMEFNQAHNTMAVTFAEAKNTVKALYHLQQVKGRSNAMAIATAFLAYDPAAAEKLVKPELDRLKPTLTETAPAQGNGRGGNNNKAMYYSYEILYSKILAKQGNNAEALKYAKDAYDYFPKTTINDATKSYAYLLAVNGQYQEALPLLTQIASEGRSNAELTVQLKTAYEKVNPGKDGSAYLASVKNDLLAKVSADLGKKMTNDQSPDFRVTDVNGKKVSLADYKGKTIVLDFWATWCGPCKASFPAMQLAVNQYRNDPNVKFLFIHTWERSTTPLADAKAYIAANNYTFPLYMDVKDAKSKINPAVTAFKVPGIPSKFIIDGNGKIRFHLTGFTSGQDEANAAELAAMIEMARKGS</sequence>
<dbReference type="PANTHER" id="PTHR42852">
    <property type="entry name" value="THIOL:DISULFIDE INTERCHANGE PROTEIN DSBE"/>
    <property type="match status" value="1"/>
</dbReference>
<protein>
    <submittedName>
        <fullName evidence="3">Redoxin domain-containing protein</fullName>
    </submittedName>
</protein>
<dbReference type="GO" id="GO:0006950">
    <property type="term" value="P:response to stress"/>
    <property type="evidence" value="ECO:0007669"/>
    <property type="project" value="UniProtKB-ARBA"/>
</dbReference>
<dbReference type="PROSITE" id="PS00194">
    <property type="entry name" value="THIOREDOXIN_1"/>
    <property type="match status" value="1"/>
</dbReference>
<dbReference type="Gene3D" id="3.40.30.10">
    <property type="entry name" value="Glutaredoxin"/>
    <property type="match status" value="1"/>
</dbReference>
<evidence type="ECO:0000259" key="2">
    <source>
        <dbReference type="PROSITE" id="PS51352"/>
    </source>
</evidence>
<dbReference type="InterPro" id="IPR036249">
    <property type="entry name" value="Thioredoxin-like_sf"/>
</dbReference>
<dbReference type="GO" id="GO:0016491">
    <property type="term" value="F:oxidoreductase activity"/>
    <property type="evidence" value="ECO:0007669"/>
    <property type="project" value="InterPro"/>
</dbReference>
<name>A0A7D4UP38_9SPHI</name>
<dbReference type="Proteomes" id="UP000505355">
    <property type="component" value="Chromosome"/>
</dbReference>
<dbReference type="InterPro" id="IPR011990">
    <property type="entry name" value="TPR-like_helical_dom_sf"/>
</dbReference>
<dbReference type="PROSITE" id="PS51352">
    <property type="entry name" value="THIOREDOXIN_2"/>
    <property type="match status" value="1"/>
</dbReference>
<dbReference type="SUPFAM" id="SSF48452">
    <property type="entry name" value="TPR-like"/>
    <property type="match status" value="1"/>
</dbReference>
<evidence type="ECO:0000256" key="1">
    <source>
        <dbReference type="ARBA" id="ARBA00023284"/>
    </source>
</evidence>
<dbReference type="KEGG" id="mmab:HQ865_23500"/>
<accession>A0A7D4UP38</accession>
<dbReference type="CDD" id="cd02966">
    <property type="entry name" value="TlpA_like_family"/>
    <property type="match status" value="1"/>
</dbReference>
<keyword evidence="4" id="KW-1185">Reference proteome</keyword>
<dbReference type="EMBL" id="CP054139">
    <property type="protein sequence ID" value="QKJ32601.1"/>
    <property type="molecule type" value="Genomic_DNA"/>
</dbReference>
<evidence type="ECO:0000313" key="3">
    <source>
        <dbReference type="EMBL" id="QKJ32601.1"/>
    </source>
</evidence>
<dbReference type="InterPro" id="IPR000866">
    <property type="entry name" value="AhpC/TSA"/>
</dbReference>
<proteinExistence type="predicted"/>
<dbReference type="PANTHER" id="PTHR42852:SF17">
    <property type="entry name" value="THIOREDOXIN-LIKE PROTEIN HI_1115"/>
    <property type="match status" value="1"/>
</dbReference>
<feature type="domain" description="Thioredoxin" evidence="2">
    <location>
        <begin position="319"/>
        <end position="474"/>
    </location>
</feature>
<dbReference type="Gene3D" id="1.25.40.10">
    <property type="entry name" value="Tetratricopeptide repeat domain"/>
    <property type="match status" value="1"/>
</dbReference>
<dbReference type="AlphaFoldDB" id="A0A7D4UP38"/>